<dbReference type="Proteomes" id="UP000616151">
    <property type="component" value="Unassembled WGS sequence"/>
</dbReference>
<organism evidence="1 2">
    <name type="scientific">Taklimakanibacter albus</name>
    <dbReference type="NCBI Taxonomy" id="2800327"/>
    <lineage>
        <taxon>Bacteria</taxon>
        <taxon>Pseudomonadati</taxon>
        <taxon>Pseudomonadota</taxon>
        <taxon>Alphaproteobacteria</taxon>
        <taxon>Hyphomicrobiales</taxon>
        <taxon>Aestuariivirgaceae</taxon>
        <taxon>Taklimakanibacter</taxon>
    </lineage>
</organism>
<sequence length="231" mass="25881">MTLTAELVALCARPEADRGPEAKYDYFDDDDYRRAAAALLAGRPAGPVWIFAYGSLIWNPEAHYAEQRRATVHGWHRSFCMSLTRWRGSPEQPGLMMCLDRGGACEGVAYRLTEGGEARELDQLLQRELGSHEAMASVRWVSARTTEGPLRALAFYARPDRLDTYVGKWPLPEVAKNLARACGHAGSTADYLYQTVTKLEALGIHDRNLWTLQHLVAQEIMRMRDSRAATA</sequence>
<accession>A0ACC5RF36</accession>
<evidence type="ECO:0000313" key="2">
    <source>
        <dbReference type="Proteomes" id="UP000616151"/>
    </source>
</evidence>
<proteinExistence type="predicted"/>
<dbReference type="EMBL" id="JAENHL010000008">
    <property type="protein sequence ID" value="MBK1871215.1"/>
    <property type="molecule type" value="Genomic_DNA"/>
</dbReference>
<protein>
    <submittedName>
        <fullName evidence="1">Gamma-glutamylcyclotransferase</fullName>
    </submittedName>
</protein>
<reference evidence="1" key="1">
    <citation type="submission" date="2021-01" db="EMBL/GenBank/DDBJ databases">
        <authorList>
            <person name="Sun Q."/>
        </authorList>
    </citation>
    <scope>NUCLEOTIDE SEQUENCE</scope>
    <source>
        <strain evidence="1">YIM B02566</strain>
    </source>
</reference>
<keyword evidence="2" id="KW-1185">Reference proteome</keyword>
<gene>
    <name evidence="1" type="ORF">JHL16_32920</name>
</gene>
<name>A0ACC5RF36_9HYPH</name>
<evidence type="ECO:0000313" key="1">
    <source>
        <dbReference type="EMBL" id="MBK1871215.1"/>
    </source>
</evidence>
<comment type="caution">
    <text evidence="1">The sequence shown here is derived from an EMBL/GenBank/DDBJ whole genome shotgun (WGS) entry which is preliminary data.</text>
</comment>